<evidence type="ECO:0000313" key="2">
    <source>
        <dbReference type="Proteomes" id="UP001189624"/>
    </source>
</evidence>
<dbReference type="AlphaFoldDB" id="A0AA86SJJ0"/>
<keyword evidence="2" id="KW-1185">Reference proteome</keyword>
<proteinExistence type="predicted"/>
<dbReference type="Gramene" id="rna-AYBTSS11_LOCUS12852">
    <property type="protein sequence ID" value="CAJ1947802.1"/>
    <property type="gene ID" value="gene-AYBTSS11_LOCUS12852"/>
</dbReference>
<evidence type="ECO:0000313" key="1">
    <source>
        <dbReference type="EMBL" id="CAJ1947802.1"/>
    </source>
</evidence>
<accession>A0AA86SJJ0</accession>
<gene>
    <name evidence="1" type="ORF">AYBTSS11_LOCUS12852</name>
</gene>
<dbReference type="EMBL" id="OY731401">
    <property type="protein sequence ID" value="CAJ1947802.1"/>
    <property type="molecule type" value="Genomic_DNA"/>
</dbReference>
<organism evidence="1 2">
    <name type="scientific">Sphenostylis stenocarpa</name>
    <dbReference type="NCBI Taxonomy" id="92480"/>
    <lineage>
        <taxon>Eukaryota</taxon>
        <taxon>Viridiplantae</taxon>
        <taxon>Streptophyta</taxon>
        <taxon>Embryophyta</taxon>
        <taxon>Tracheophyta</taxon>
        <taxon>Spermatophyta</taxon>
        <taxon>Magnoliopsida</taxon>
        <taxon>eudicotyledons</taxon>
        <taxon>Gunneridae</taxon>
        <taxon>Pentapetalae</taxon>
        <taxon>rosids</taxon>
        <taxon>fabids</taxon>
        <taxon>Fabales</taxon>
        <taxon>Fabaceae</taxon>
        <taxon>Papilionoideae</taxon>
        <taxon>50 kb inversion clade</taxon>
        <taxon>NPAAA clade</taxon>
        <taxon>indigoferoid/millettioid clade</taxon>
        <taxon>Phaseoleae</taxon>
        <taxon>Sphenostylis</taxon>
    </lineage>
</organism>
<reference evidence="1" key="1">
    <citation type="submission" date="2023-10" db="EMBL/GenBank/DDBJ databases">
        <authorList>
            <person name="Domelevo Entfellner J.-B."/>
        </authorList>
    </citation>
    <scope>NUCLEOTIDE SEQUENCE</scope>
</reference>
<sequence>MDPESPKFSGVFAQAMYFSLERILQVFQFAIFEIQFNGMKVKREVRDRNGSSAGMVVAWGESDGEKGK</sequence>
<dbReference type="Proteomes" id="UP001189624">
    <property type="component" value="Chromosome 4"/>
</dbReference>
<protein>
    <submittedName>
        <fullName evidence="1">Uncharacterized protein</fullName>
    </submittedName>
</protein>
<name>A0AA86SJJ0_9FABA</name>